<comment type="caution">
    <text evidence="2">The sequence shown here is derived from an EMBL/GenBank/DDBJ whole genome shotgun (WGS) entry which is preliminary data.</text>
</comment>
<dbReference type="EMBL" id="LFJN01000009">
    <property type="protein sequence ID" value="KPI41429.1"/>
    <property type="molecule type" value="Genomic_DNA"/>
</dbReference>
<dbReference type="VEuPathDB" id="FungiDB:AB675_9373"/>
<sequence>MEMNSDEEADLKESVLEDAITRQQHWDAQCKFGDDADLDLEIERSDEHFWAYKFCSPGWPSNDSKVEYAGPDLRKIADVTARLMPRYLYRVTHPRSQGVNEEGLYRSGSVKAGLGLTNFFDVNKDCEHIKSTLTMHLRKQHTPSPWISFSDSIVATLARALRFQQRKKTKPEDIRIHVIDTMNIRRLALGVNGRAIAFGYRALGHNSSKDTMVRGSLPGEYLFWNVLNVDASTVSLSGFLCPWLTKDNVRSPGLLELIPQLTVQPRAKGSKKLAKPDPATTKSRQASQLLDKLYGSETVIRKRIAVEKVRDHQKLVGGLKLDFRLPVLLALLSMHTKSYHNEGIVEAMCQVYEGASEVENFEFASTGAAGELRIDVEKFEELGVMVYLALKGKHAVRGGKVDDLRRNLSRIDGVWVNTTHEMLKHHCFLFQYLDAALDTITQHVITTPVSIPTITSASSSILSTSDAMDATLTSEFTQPGDLRKRKHKITQEAELQRFKYFRDDKGRKYAVRDYKIYLSTIAAWEQFSGGTEPKANETLIEVAVRGMQNIAAVAGSGQRPPKCP</sequence>
<dbReference type="OrthoDB" id="4152607at2759"/>
<proteinExistence type="predicted"/>
<keyword evidence="3" id="KW-1185">Reference proteome</keyword>
<evidence type="ECO:0000313" key="3">
    <source>
        <dbReference type="Proteomes" id="UP000038010"/>
    </source>
</evidence>
<reference evidence="2 3" key="1">
    <citation type="submission" date="2015-06" db="EMBL/GenBank/DDBJ databases">
        <title>Draft genome of the ant-associated black yeast Phialophora attae CBS 131958.</title>
        <authorList>
            <person name="Moreno L.F."/>
            <person name="Stielow B.J."/>
            <person name="de Hoog S."/>
            <person name="Vicente V.A."/>
            <person name="Weiss V.A."/>
            <person name="de Vries M."/>
            <person name="Cruz L.M."/>
            <person name="Souza E.M."/>
        </authorList>
    </citation>
    <scope>NUCLEOTIDE SEQUENCE [LARGE SCALE GENOMIC DNA]</scope>
    <source>
        <strain evidence="2 3">CBS 131958</strain>
    </source>
</reference>
<name>A0A0N0NNI9_9EURO</name>
<evidence type="ECO:0000313" key="2">
    <source>
        <dbReference type="EMBL" id="KPI41429.1"/>
    </source>
</evidence>
<dbReference type="InterPro" id="IPR056009">
    <property type="entry name" value="DUF7587"/>
</dbReference>
<dbReference type="GeneID" id="28741780"/>
<protein>
    <recommendedName>
        <fullName evidence="1">DUF7587 domain-containing protein</fullName>
    </recommendedName>
</protein>
<dbReference type="Pfam" id="PF24494">
    <property type="entry name" value="DUF7587"/>
    <property type="match status" value="1"/>
</dbReference>
<dbReference type="RefSeq" id="XP_018001392.1">
    <property type="nucleotide sequence ID" value="XM_018149900.1"/>
</dbReference>
<gene>
    <name evidence="2" type="ORF">AB675_9373</name>
</gene>
<dbReference type="AlphaFoldDB" id="A0A0N0NNI9"/>
<accession>A0A0N0NNI9</accession>
<feature type="domain" description="DUF7587" evidence="1">
    <location>
        <begin position="84"/>
        <end position="225"/>
    </location>
</feature>
<organism evidence="2 3">
    <name type="scientific">Cyphellophora attinorum</name>
    <dbReference type="NCBI Taxonomy" id="1664694"/>
    <lineage>
        <taxon>Eukaryota</taxon>
        <taxon>Fungi</taxon>
        <taxon>Dikarya</taxon>
        <taxon>Ascomycota</taxon>
        <taxon>Pezizomycotina</taxon>
        <taxon>Eurotiomycetes</taxon>
        <taxon>Chaetothyriomycetidae</taxon>
        <taxon>Chaetothyriales</taxon>
        <taxon>Cyphellophoraceae</taxon>
        <taxon>Cyphellophora</taxon>
    </lineage>
</organism>
<dbReference type="Proteomes" id="UP000038010">
    <property type="component" value="Unassembled WGS sequence"/>
</dbReference>
<evidence type="ECO:0000259" key="1">
    <source>
        <dbReference type="Pfam" id="PF24494"/>
    </source>
</evidence>